<dbReference type="RefSeq" id="WP_105341987.1">
    <property type="nucleotide sequence ID" value="NZ_PUIN01000006.1"/>
</dbReference>
<dbReference type="Pfam" id="PF20178">
    <property type="entry name" value="ToxA_N"/>
    <property type="match status" value="2"/>
</dbReference>
<reference evidence="3 4" key="1">
    <citation type="submission" date="2018-02" db="EMBL/GenBank/DDBJ databases">
        <title>Draft genome sequencing of Pseudomonas frederiksbergensis 11-D3.</title>
        <authorList>
            <person name="Zheng B.-X."/>
        </authorList>
    </citation>
    <scope>NUCLEOTIDE SEQUENCE [LARGE SCALE GENOMIC DNA]</scope>
    <source>
        <strain evidence="3 4">11-D3</strain>
    </source>
</reference>
<dbReference type="Proteomes" id="UP000239687">
    <property type="component" value="Unassembled WGS sequence"/>
</dbReference>
<protein>
    <recommendedName>
        <fullName evidence="2">Dermonecrotic toxin N-terminal domain-containing protein</fullName>
    </recommendedName>
</protein>
<evidence type="ECO:0000259" key="2">
    <source>
        <dbReference type="Pfam" id="PF20178"/>
    </source>
</evidence>
<sequence length="1620" mass="181514">MTAPPLPYFFDEAERASSARRLGEREKALHLTLDDLKWLRGGVYLATHEIRAAQKTPMQIDRLMLKMPDGTDIPLAGAFCMSHPKVEDDVKNEHKANGEVILYTPWKGLVKYADITDLIEKLEELLSQDDGKQALLRYLSIEQRATALAATGLTVATQKIEGAGFQDQEQILDRNQTQNIQTMLAELVKIPSLQSMLDELLNIALAKHFPKLDQRHTQLDSFIDSASPSFNTDNPENRRKLSSLSLSDALLHFYLTNQWPDGDIRTFSNPGHGVSNDADNQAWELEVKEIAQSFTPHLQSLLETFWNSPMSSGQSRSDFFAEGMRDAYHVDLLRKRQQGILNTTEYLELMSVSGAAPAPALPLRVETVRVSALYKHYVELASTFMCGNSDTLGYLYTHSSGIQASTDLAAIKDAILTMLKSEGHEDNLLNFMSLEERGTFLSLEPQERLIIAEPISGQVFERLIEDVRAKQWQNLTYALSRYRESEGTLNVHALLDNALDVRGLIDNRLLTGDANGRWSTRADQRWSARPATVRAESAKEQLESLSTVKQALEQQLDKHPSISVKTLAAAQTLTRSSLEQLQPKFVHTLTTALRSEHKLLGVIRALGTTELAMIKTVLETPVRLQRAALNGFLPDVFSLALKAGDSGDLLDLASCFVLTERGGLDPTHSGKAILWTPASGFEAFSALTPLLTAFNKRLQSEDDRPAILENLQRSQRTSGRTFTLAPLQLIHENFLDHVQKPFVRLDQLSVERALASPLTEPVLKNLLSLVALHKPMTGLRRATDLARSLTTQQKLPAWLAKASIQDQRLHAELLQQYLNNARDDKDYLSGVRSLERTAQFELKELLKVDQLAIDPDNVQVQVASRLMSTVKTLTLSAFALTHFDELDSADFKLKSLTSAAIPAKMDKPYIKNLIRKLNVGQFHKKFVEAALAETGTAAKSSRQLFAAQLPWQLLHYAHSLKLQERLSETGFDLVRQVMDMPDAIAREAVSGTNAIIRPLELLFGKDQSIKIPGMYLIGPKPNTPGPEVLIAPYSPEHGVKEYENEKLLLTELKSQGPLQSWVRNSLSDTGRTHYDTHVTGTNASGKISLAFKPIKGHLFRHLFNENIKLLARLLGTQSNKDAQGEWETVKRVLGDDLEQAYTFLMGKLAYPIVVWRSYREVKQSAEELQQHKWGPAITSFISGITQLAMLRQSMEGQAEPSAAASEPSSSATSASLKWQDIATTDPARTGLQNHEHADADLGSMTRDTALGLYTHPTTQKKYGAVEGKVYQLEKRGLRWRISGPDGSGPHVARNASKQWVREPDELVRQYSLIKRLKTWNAVRGGMNVEASGMAEIRRLFPVRARLIDEGLDHATTYAWNGFRNLQLLKKTGNTKTPVHQLVRRFLDVAEISPEHVTMIQKVVEDILGALLDPTLRNEQSERFVTGRAHPGNRDHMFAFTIPTDQQKKIYLAEKYFMPYMDHYRNYMTDATFPIRAHARAMTLIHELSHVICNTEDIAYMDASRPFVDLIDTTTPRGNNLSEALTQLQKEALSSHTPLSELFAVLNDDTNVWEDFGQTSYEKTNRERDRILSLTGKKNLAEARTHFKKDATTRLAVQLANADSVAWLISHLGRQLHVDTP</sequence>
<feature type="domain" description="Dermonecrotic toxin N-terminal" evidence="2">
    <location>
        <begin position="189"/>
        <end position="434"/>
    </location>
</feature>
<dbReference type="EMBL" id="PUIN01000006">
    <property type="protein sequence ID" value="PQP04011.1"/>
    <property type="molecule type" value="Genomic_DNA"/>
</dbReference>
<evidence type="ECO:0000313" key="3">
    <source>
        <dbReference type="EMBL" id="PQP04011.1"/>
    </source>
</evidence>
<name>A0A2S8HNG1_9PSED</name>
<evidence type="ECO:0000256" key="1">
    <source>
        <dbReference type="SAM" id="MobiDB-lite"/>
    </source>
</evidence>
<dbReference type="Gene3D" id="3.40.390.10">
    <property type="entry name" value="Collagenase (Catalytic Domain)"/>
    <property type="match status" value="1"/>
</dbReference>
<dbReference type="GO" id="GO:0008237">
    <property type="term" value="F:metallopeptidase activity"/>
    <property type="evidence" value="ECO:0007669"/>
    <property type="project" value="InterPro"/>
</dbReference>
<accession>A0A2S8HNG1</accession>
<comment type="caution">
    <text evidence="3">The sequence shown here is derived from an EMBL/GenBank/DDBJ whole genome shotgun (WGS) entry which is preliminary data.</text>
</comment>
<gene>
    <name evidence="3" type="ORF">C5612_12340</name>
</gene>
<evidence type="ECO:0000313" key="4">
    <source>
        <dbReference type="Proteomes" id="UP000239687"/>
    </source>
</evidence>
<feature type="domain" description="Dermonecrotic toxin N-terminal" evidence="2">
    <location>
        <begin position="829"/>
        <end position="1055"/>
    </location>
</feature>
<feature type="compositionally biased region" description="Low complexity" evidence="1">
    <location>
        <begin position="1198"/>
        <end position="1215"/>
    </location>
</feature>
<proteinExistence type="predicted"/>
<organism evidence="3 4">
    <name type="scientific">Pseudomonas frederiksbergensis</name>
    <dbReference type="NCBI Taxonomy" id="104087"/>
    <lineage>
        <taxon>Bacteria</taxon>
        <taxon>Pseudomonadati</taxon>
        <taxon>Pseudomonadota</taxon>
        <taxon>Gammaproteobacteria</taxon>
        <taxon>Pseudomonadales</taxon>
        <taxon>Pseudomonadaceae</taxon>
        <taxon>Pseudomonas</taxon>
    </lineage>
</organism>
<dbReference type="InterPro" id="IPR046673">
    <property type="entry name" value="ToxA_N"/>
</dbReference>
<dbReference type="InterPro" id="IPR024079">
    <property type="entry name" value="MetalloPept_cat_dom_sf"/>
</dbReference>
<feature type="region of interest" description="Disordered" evidence="1">
    <location>
        <begin position="1195"/>
        <end position="1218"/>
    </location>
</feature>